<evidence type="ECO:0000313" key="3">
    <source>
        <dbReference type="Proteomes" id="UP000507245"/>
    </source>
</evidence>
<evidence type="ECO:0000256" key="1">
    <source>
        <dbReference type="SAM" id="MobiDB-lite"/>
    </source>
</evidence>
<organism evidence="2 3">
    <name type="scientific">Prunus armeniaca</name>
    <name type="common">Apricot</name>
    <name type="synonym">Armeniaca vulgaris</name>
    <dbReference type="NCBI Taxonomy" id="36596"/>
    <lineage>
        <taxon>Eukaryota</taxon>
        <taxon>Viridiplantae</taxon>
        <taxon>Streptophyta</taxon>
        <taxon>Embryophyta</taxon>
        <taxon>Tracheophyta</taxon>
        <taxon>Spermatophyta</taxon>
        <taxon>Magnoliopsida</taxon>
        <taxon>eudicotyledons</taxon>
        <taxon>Gunneridae</taxon>
        <taxon>Pentapetalae</taxon>
        <taxon>rosids</taxon>
        <taxon>fabids</taxon>
        <taxon>Rosales</taxon>
        <taxon>Rosaceae</taxon>
        <taxon>Amygdaloideae</taxon>
        <taxon>Amygdaleae</taxon>
        <taxon>Prunus</taxon>
    </lineage>
</organism>
<evidence type="ECO:0000313" key="2">
    <source>
        <dbReference type="EMBL" id="CAB4303559.1"/>
    </source>
</evidence>
<dbReference type="Proteomes" id="UP000507245">
    <property type="component" value="Unassembled WGS sequence"/>
</dbReference>
<keyword evidence="3" id="KW-1185">Reference proteome</keyword>
<sequence length="73" mass="8096">MAEPWLVKAQEQTRALAPNSGVPAPSSKLKGPSSKLTQPPTRVFNTKAWPSYRNRSRLHLSKATARHHPLAEL</sequence>
<feature type="region of interest" description="Disordered" evidence="1">
    <location>
        <begin position="1"/>
        <end position="42"/>
    </location>
</feature>
<feature type="compositionally biased region" description="Low complexity" evidence="1">
    <location>
        <begin position="25"/>
        <end position="36"/>
    </location>
</feature>
<reference evidence="3" key="1">
    <citation type="journal article" date="2020" name="Genome Biol.">
        <title>Gamete binning: chromosome-level and haplotype-resolved genome assembly enabled by high-throughput single-cell sequencing of gamete genomes.</title>
        <authorList>
            <person name="Campoy J.A."/>
            <person name="Sun H."/>
            <person name="Goel M."/>
            <person name="Jiao W.-B."/>
            <person name="Folz-Donahue K."/>
            <person name="Wang N."/>
            <person name="Rubio M."/>
            <person name="Liu C."/>
            <person name="Kukat C."/>
            <person name="Ruiz D."/>
            <person name="Huettel B."/>
            <person name="Schneeberger K."/>
        </authorList>
    </citation>
    <scope>NUCLEOTIDE SEQUENCE [LARGE SCALE GENOMIC DNA]</scope>
    <source>
        <strain evidence="3">cv. Rojo Pasion</strain>
    </source>
</reference>
<dbReference type="AlphaFoldDB" id="A0A6J5WPV7"/>
<protein>
    <submittedName>
        <fullName evidence="2">Uncharacterized protein</fullName>
    </submittedName>
</protein>
<proteinExistence type="predicted"/>
<name>A0A6J5WPV7_PRUAR</name>
<gene>
    <name evidence="2" type="ORF">ORAREDHAP_LOCUS19894</name>
</gene>
<dbReference type="EMBL" id="CAEKKB010000003">
    <property type="protein sequence ID" value="CAB4303559.1"/>
    <property type="molecule type" value="Genomic_DNA"/>
</dbReference>
<accession>A0A6J5WPV7</accession>